<dbReference type="STRING" id="159291.SAMN05920897_103184"/>
<gene>
    <name evidence="4" type="ORF">SAMN05920897_103184</name>
</gene>
<protein>
    <submittedName>
        <fullName evidence="4">Putative NADPH-quinone reductase (Modulator of drug activity B)</fullName>
    </submittedName>
</protein>
<name>A0A1N6PXN0_9SPIO</name>
<evidence type="ECO:0000256" key="1">
    <source>
        <dbReference type="ARBA" id="ARBA00006252"/>
    </source>
</evidence>
<dbReference type="PANTHER" id="PTHR10204:SF34">
    <property type="entry name" value="NAD(P)H DEHYDROGENASE [QUINONE] 1 ISOFORM 1"/>
    <property type="match status" value="1"/>
</dbReference>
<keyword evidence="5" id="KW-1185">Reference proteome</keyword>
<dbReference type="EMBL" id="FTMS01000003">
    <property type="protein sequence ID" value="SIQ09154.1"/>
    <property type="molecule type" value="Genomic_DNA"/>
</dbReference>
<evidence type="ECO:0000259" key="3">
    <source>
        <dbReference type="Pfam" id="PF02525"/>
    </source>
</evidence>
<comment type="similarity">
    <text evidence="1">Belongs to the NAD(P)H dehydrogenase (quinone) family.</text>
</comment>
<dbReference type="InterPro" id="IPR003680">
    <property type="entry name" value="Flavodoxin_fold"/>
</dbReference>
<evidence type="ECO:0000313" key="5">
    <source>
        <dbReference type="Proteomes" id="UP000186400"/>
    </source>
</evidence>
<sequence length="191" mass="21777">MKQLVIFCHPSMESFCNALAERYCAGAQDAGNDIRRINIGEIAFDPVLRQGYAHDQPLESDLVMAQETILWADHLVFVYPTWWAAPPAVLKAFIERVFLPGFAFKYKESRKIVAWDKLLQNKSARVISTMDSPPLYYKMIIGDPGYKMMKDIMNFCGIRPVAQTYVGSVKLSSPAKRQDWLEGMYRIGSRS</sequence>
<dbReference type="GO" id="GO:0003955">
    <property type="term" value="F:NAD(P)H dehydrogenase (quinone) activity"/>
    <property type="evidence" value="ECO:0007669"/>
    <property type="project" value="TreeGrafter"/>
</dbReference>
<keyword evidence="2" id="KW-0560">Oxidoreductase</keyword>
<feature type="domain" description="Flavodoxin-like fold" evidence="3">
    <location>
        <begin position="1"/>
        <end position="176"/>
    </location>
</feature>
<proteinExistence type="inferred from homology"/>
<accession>A0A1N6PXN0</accession>
<dbReference type="InterPro" id="IPR029039">
    <property type="entry name" value="Flavoprotein-like_sf"/>
</dbReference>
<dbReference type="RefSeq" id="WP_076487951.1">
    <property type="nucleotide sequence ID" value="NZ_FTMS01000003.1"/>
</dbReference>
<dbReference type="Gene3D" id="3.40.50.360">
    <property type="match status" value="1"/>
</dbReference>
<evidence type="ECO:0000313" key="4">
    <source>
        <dbReference type="EMBL" id="SIQ09154.1"/>
    </source>
</evidence>
<dbReference type="PANTHER" id="PTHR10204">
    <property type="entry name" value="NAD P H OXIDOREDUCTASE-RELATED"/>
    <property type="match status" value="1"/>
</dbReference>
<dbReference type="Proteomes" id="UP000186400">
    <property type="component" value="Unassembled WGS sequence"/>
</dbReference>
<evidence type="ECO:0000256" key="2">
    <source>
        <dbReference type="ARBA" id="ARBA00023002"/>
    </source>
</evidence>
<dbReference type="AlphaFoldDB" id="A0A1N6PXN0"/>
<dbReference type="SUPFAM" id="SSF52218">
    <property type="entry name" value="Flavoproteins"/>
    <property type="match status" value="1"/>
</dbReference>
<dbReference type="InterPro" id="IPR051545">
    <property type="entry name" value="NAD(P)H_dehydrogenase_qn"/>
</dbReference>
<organism evidence="4 5">
    <name type="scientific">Alkalispirochaeta americana</name>
    <dbReference type="NCBI Taxonomy" id="159291"/>
    <lineage>
        <taxon>Bacteria</taxon>
        <taxon>Pseudomonadati</taxon>
        <taxon>Spirochaetota</taxon>
        <taxon>Spirochaetia</taxon>
        <taxon>Spirochaetales</taxon>
        <taxon>Spirochaetaceae</taxon>
        <taxon>Alkalispirochaeta</taxon>
    </lineage>
</organism>
<dbReference type="GO" id="GO:0005829">
    <property type="term" value="C:cytosol"/>
    <property type="evidence" value="ECO:0007669"/>
    <property type="project" value="TreeGrafter"/>
</dbReference>
<reference evidence="5" key="1">
    <citation type="submission" date="2017-01" db="EMBL/GenBank/DDBJ databases">
        <authorList>
            <person name="Varghese N."/>
            <person name="Submissions S."/>
        </authorList>
    </citation>
    <scope>NUCLEOTIDE SEQUENCE [LARGE SCALE GENOMIC DNA]</scope>
    <source>
        <strain evidence="5">ASpG1</strain>
    </source>
</reference>
<dbReference type="OrthoDB" id="9798454at2"/>
<dbReference type="Pfam" id="PF02525">
    <property type="entry name" value="Flavodoxin_2"/>
    <property type="match status" value="1"/>
</dbReference>